<organism evidence="1 2">
    <name type="scientific">Leptospira interrogans str. UI 12758</name>
    <dbReference type="NCBI Taxonomy" id="1049938"/>
    <lineage>
        <taxon>Bacteria</taxon>
        <taxon>Pseudomonadati</taxon>
        <taxon>Spirochaetota</taxon>
        <taxon>Spirochaetia</taxon>
        <taxon>Leptospirales</taxon>
        <taxon>Leptospiraceae</taxon>
        <taxon>Leptospira</taxon>
    </lineage>
</organism>
<dbReference type="AlphaFoldDB" id="A0A0E2DAQ5"/>
<dbReference type="RefSeq" id="WP_000508146.1">
    <property type="nucleotide sequence ID" value="NZ_AHNR02000007.1"/>
</dbReference>
<name>A0A0E2DAQ5_LEPIR</name>
<reference evidence="1 2" key="1">
    <citation type="submission" date="2012-10" db="EMBL/GenBank/DDBJ databases">
        <authorList>
            <person name="Harkins D.M."/>
            <person name="Durkin A.S."/>
            <person name="Brinkac L.M."/>
            <person name="Haft D.H."/>
            <person name="Selengut J.D."/>
            <person name="Sanka R."/>
            <person name="DePew J."/>
            <person name="Purushe J."/>
            <person name="Chanthongthip A."/>
            <person name="Lattana O."/>
            <person name="Phetsouvanh R."/>
            <person name="Newton P.N."/>
            <person name="Vinetz J.M."/>
            <person name="Sutton G.G."/>
            <person name="Nierman W.C."/>
            <person name="Fouts D.E."/>
        </authorList>
    </citation>
    <scope>NUCLEOTIDE SEQUENCE [LARGE SCALE GENOMIC DNA]</scope>
    <source>
        <strain evidence="1 2">UI 12758</strain>
    </source>
</reference>
<comment type="caution">
    <text evidence="1">The sequence shown here is derived from an EMBL/GenBank/DDBJ whole genome shotgun (WGS) entry which is preliminary data.</text>
</comment>
<dbReference type="Proteomes" id="UP000001340">
    <property type="component" value="Unassembled WGS sequence"/>
</dbReference>
<dbReference type="EMBL" id="AHNR02000007">
    <property type="protein sequence ID" value="EKR56987.1"/>
    <property type="molecule type" value="Genomic_DNA"/>
</dbReference>
<accession>A0A0E2DAQ5</accession>
<protein>
    <submittedName>
        <fullName evidence="1">Uncharacterized protein</fullName>
    </submittedName>
</protein>
<evidence type="ECO:0000313" key="2">
    <source>
        <dbReference type="Proteomes" id="UP000001340"/>
    </source>
</evidence>
<proteinExistence type="predicted"/>
<evidence type="ECO:0000313" key="1">
    <source>
        <dbReference type="EMBL" id="EKR56987.1"/>
    </source>
</evidence>
<gene>
    <name evidence="1" type="ORF">LEP1GSC105_4914</name>
</gene>
<sequence>MGFVNEGLETELEFLSLYKKRLKGPELEEYEFKEILEDILRNELEGLTEELVRASVRYNGISKYVDLVRSYFNGETKTLLETFTIADAPVLYFLISNLKWSLDEFPDVSLLISTLKYHVRTQVSVEDKNLRKEYIRLYRLSIYHTLNILVDLGDALDLETTLEKDEELEKLMIFWNYEILDQFSKIYETRKESPYYKKLGWFKRWAICGHLSDTKEALYVYQSKKMELEGKSSKVKRINTYKKRNRKK</sequence>